<protein>
    <submittedName>
        <fullName evidence="1">Uncharacterized protein</fullName>
    </submittedName>
</protein>
<comment type="caution">
    <text evidence="1">The sequence shown here is derived from an EMBL/GenBank/DDBJ whole genome shotgun (WGS) entry which is preliminary data.</text>
</comment>
<dbReference type="EMBL" id="JAAALK010000079">
    <property type="protein sequence ID" value="KAG8096229.1"/>
    <property type="molecule type" value="Genomic_DNA"/>
</dbReference>
<name>A0A8J5WWM6_ZIZPA</name>
<dbReference type="Proteomes" id="UP000729402">
    <property type="component" value="Unassembled WGS sequence"/>
</dbReference>
<organism evidence="1 2">
    <name type="scientific">Zizania palustris</name>
    <name type="common">Northern wild rice</name>
    <dbReference type="NCBI Taxonomy" id="103762"/>
    <lineage>
        <taxon>Eukaryota</taxon>
        <taxon>Viridiplantae</taxon>
        <taxon>Streptophyta</taxon>
        <taxon>Embryophyta</taxon>
        <taxon>Tracheophyta</taxon>
        <taxon>Spermatophyta</taxon>
        <taxon>Magnoliopsida</taxon>
        <taxon>Liliopsida</taxon>
        <taxon>Poales</taxon>
        <taxon>Poaceae</taxon>
        <taxon>BOP clade</taxon>
        <taxon>Oryzoideae</taxon>
        <taxon>Oryzeae</taxon>
        <taxon>Zizaniinae</taxon>
        <taxon>Zizania</taxon>
    </lineage>
</organism>
<keyword evidence="2" id="KW-1185">Reference proteome</keyword>
<evidence type="ECO:0000313" key="1">
    <source>
        <dbReference type="EMBL" id="KAG8096229.1"/>
    </source>
</evidence>
<proteinExistence type="predicted"/>
<dbReference type="AlphaFoldDB" id="A0A8J5WWM6"/>
<evidence type="ECO:0000313" key="2">
    <source>
        <dbReference type="Proteomes" id="UP000729402"/>
    </source>
</evidence>
<accession>A0A8J5WWM6</accession>
<gene>
    <name evidence="1" type="ORF">GUJ93_ZPchr0013g35090</name>
</gene>
<reference evidence="1" key="2">
    <citation type="submission" date="2021-02" db="EMBL/GenBank/DDBJ databases">
        <authorList>
            <person name="Kimball J.A."/>
            <person name="Haas M.W."/>
            <person name="Macchietto M."/>
            <person name="Kono T."/>
            <person name="Duquette J."/>
            <person name="Shao M."/>
        </authorList>
    </citation>
    <scope>NUCLEOTIDE SEQUENCE</scope>
    <source>
        <tissue evidence="1">Fresh leaf tissue</tissue>
    </source>
</reference>
<sequence length="67" mass="6671">MRSSTLDIMNSAAFDLGTGGGTPVYGTGVPPVPAAATDAEEEYAHGAESRASHAVRGIAPSLTLGNV</sequence>
<reference evidence="1" key="1">
    <citation type="journal article" date="2021" name="bioRxiv">
        <title>Whole Genome Assembly and Annotation of Northern Wild Rice, Zizania palustris L., Supports a Whole Genome Duplication in the Zizania Genus.</title>
        <authorList>
            <person name="Haas M."/>
            <person name="Kono T."/>
            <person name="Macchietto M."/>
            <person name="Millas R."/>
            <person name="McGilp L."/>
            <person name="Shao M."/>
            <person name="Duquette J."/>
            <person name="Hirsch C.N."/>
            <person name="Kimball J."/>
        </authorList>
    </citation>
    <scope>NUCLEOTIDE SEQUENCE</scope>
    <source>
        <tissue evidence="1">Fresh leaf tissue</tissue>
    </source>
</reference>